<dbReference type="PROSITE" id="PS00409">
    <property type="entry name" value="PROKAR_NTER_METHYL"/>
    <property type="match status" value="1"/>
</dbReference>
<accession>A0A662ZGR0</accession>
<evidence type="ECO:0000313" key="2">
    <source>
        <dbReference type="EMBL" id="SFP13279.1"/>
    </source>
</evidence>
<dbReference type="Pfam" id="PF07963">
    <property type="entry name" value="N_methyl"/>
    <property type="match status" value="1"/>
</dbReference>
<dbReference type="RefSeq" id="WP_051621686.1">
    <property type="nucleotide sequence ID" value="NZ_FOXF01000005.1"/>
</dbReference>
<feature type="transmembrane region" description="Helical" evidence="1">
    <location>
        <begin position="13"/>
        <end position="34"/>
    </location>
</feature>
<keyword evidence="1" id="KW-0472">Membrane</keyword>
<evidence type="ECO:0000313" key="3">
    <source>
        <dbReference type="Proteomes" id="UP000243745"/>
    </source>
</evidence>
<proteinExistence type="predicted"/>
<keyword evidence="3" id="KW-1185">Reference proteome</keyword>
<reference evidence="2 3" key="1">
    <citation type="submission" date="2016-10" db="EMBL/GenBank/DDBJ databases">
        <authorList>
            <person name="Varghese N."/>
            <person name="Submissions S."/>
        </authorList>
    </citation>
    <scope>NUCLEOTIDE SEQUENCE [LARGE SCALE GENOMIC DNA]</scope>
    <source>
        <strain evidence="2 3">DSM 1361</strain>
    </source>
</reference>
<evidence type="ECO:0000256" key="1">
    <source>
        <dbReference type="SAM" id="Phobius"/>
    </source>
</evidence>
<name>A0A662ZGR0_9GAMM</name>
<gene>
    <name evidence="2" type="ORF">SAMN02910344_00527</name>
</gene>
<keyword evidence="1" id="KW-1133">Transmembrane helix</keyword>
<protein>
    <submittedName>
        <fullName evidence="2">Prepilin-type N-terminal cleavage/methylation domain-containing protein</fullName>
    </submittedName>
</protein>
<sequence>MEVKDRGFSLVELVIGIVVMGIVLSGLIPIIGSLEMKSVEPSFQVKADLLAHRIYNQMKIRAYDEKSDHQGGGCRCGESVSYKGIDVCNLGACTLQSNFGPDSTESSNPRPENFNDVDDFDTYSLCGLDSLNSYCYGNNNKCTGSDTSCTRINNAVCGDSECLVPAVFFVDNTHNDTCSLGETSNDIACNSYSDYFVSIDVYNKDVEFSGFSKLTVKMIIIKVLSPRDDTYEYRFIRSNY</sequence>
<dbReference type="Proteomes" id="UP000243745">
    <property type="component" value="Unassembled WGS sequence"/>
</dbReference>
<dbReference type="NCBIfam" id="TIGR02532">
    <property type="entry name" value="IV_pilin_GFxxxE"/>
    <property type="match status" value="1"/>
</dbReference>
<organism evidence="2 3">
    <name type="scientific">Ruminobacter amylophilus</name>
    <dbReference type="NCBI Taxonomy" id="867"/>
    <lineage>
        <taxon>Bacteria</taxon>
        <taxon>Pseudomonadati</taxon>
        <taxon>Pseudomonadota</taxon>
        <taxon>Gammaproteobacteria</taxon>
        <taxon>Aeromonadales</taxon>
        <taxon>Succinivibrionaceae</taxon>
        <taxon>Ruminobacter</taxon>
    </lineage>
</organism>
<dbReference type="OrthoDB" id="5593857at2"/>
<dbReference type="AlphaFoldDB" id="A0A662ZGR0"/>
<dbReference type="InterPro" id="IPR012902">
    <property type="entry name" value="N_methyl_site"/>
</dbReference>
<dbReference type="EMBL" id="FOXF01000005">
    <property type="protein sequence ID" value="SFP13279.1"/>
    <property type="molecule type" value="Genomic_DNA"/>
</dbReference>
<keyword evidence="1" id="KW-0812">Transmembrane</keyword>